<protein>
    <submittedName>
        <fullName evidence="1">Uncharacterized protein</fullName>
    </submittedName>
</protein>
<dbReference type="OrthoDB" id="6757831at2759"/>
<dbReference type="Proteomes" id="UP000325440">
    <property type="component" value="Unassembled WGS sequence"/>
</dbReference>
<reference evidence="1 2" key="1">
    <citation type="submission" date="2019-08" db="EMBL/GenBank/DDBJ databases">
        <authorList>
            <person name="Alioto T."/>
            <person name="Alioto T."/>
            <person name="Gomez Garrido J."/>
        </authorList>
    </citation>
    <scope>NUCLEOTIDE SEQUENCE [LARGE SCALE GENOMIC DNA]</scope>
</reference>
<accession>A0A5E4M7P9</accession>
<name>A0A5E4M7P9_9HEMI</name>
<keyword evidence="2" id="KW-1185">Reference proteome</keyword>
<dbReference type="AlphaFoldDB" id="A0A5E4M7P9"/>
<evidence type="ECO:0000313" key="1">
    <source>
        <dbReference type="EMBL" id="VVC25398.1"/>
    </source>
</evidence>
<dbReference type="EMBL" id="CABPRJ010000012">
    <property type="protein sequence ID" value="VVC25398.1"/>
    <property type="molecule type" value="Genomic_DNA"/>
</dbReference>
<organism evidence="1 2">
    <name type="scientific">Cinara cedri</name>
    <dbReference type="NCBI Taxonomy" id="506608"/>
    <lineage>
        <taxon>Eukaryota</taxon>
        <taxon>Metazoa</taxon>
        <taxon>Ecdysozoa</taxon>
        <taxon>Arthropoda</taxon>
        <taxon>Hexapoda</taxon>
        <taxon>Insecta</taxon>
        <taxon>Pterygota</taxon>
        <taxon>Neoptera</taxon>
        <taxon>Paraneoptera</taxon>
        <taxon>Hemiptera</taxon>
        <taxon>Sternorrhyncha</taxon>
        <taxon>Aphidomorpha</taxon>
        <taxon>Aphidoidea</taxon>
        <taxon>Aphididae</taxon>
        <taxon>Lachninae</taxon>
        <taxon>Cinara</taxon>
    </lineage>
</organism>
<gene>
    <name evidence="1" type="ORF">CINCED_3A003709</name>
</gene>
<evidence type="ECO:0000313" key="2">
    <source>
        <dbReference type="Proteomes" id="UP000325440"/>
    </source>
</evidence>
<sequence length="52" mass="6255">MKDDQENGYIFEEDLKYPKKLHNLHSDYPLAPENVFDNKELPKLTTTLYNKR</sequence>
<proteinExistence type="predicted"/>